<dbReference type="GO" id="GO:0008897">
    <property type="term" value="F:holo-[acyl-carrier-protein] synthase activity"/>
    <property type="evidence" value="ECO:0007669"/>
    <property type="project" value="InterPro"/>
</dbReference>
<dbReference type="InterPro" id="IPR001227">
    <property type="entry name" value="Ac_transferase_dom_sf"/>
</dbReference>
<dbReference type="InterPro" id="IPR016039">
    <property type="entry name" value="Thiolase-like"/>
</dbReference>
<dbReference type="SMART" id="SM00825">
    <property type="entry name" value="PKS_KS"/>
    <property type="match status" value="1"/>
</dbReference>
<feature type="domain" description="Ketosynthase family 3 (KS3)" evidence="5">
    <location>
        <begin position="2"/>
        <end position="461"/>
    </location>
</feature>
<dbReference type="InterPro" id="IPR042104">
    <property type="entry name" value="PKS_dehydratase_sf"/>
</dbReference>
<dbReference type="SUPFAM" id="SSF53901">
    <property type="entry name" value="Thiolase-like"/>
    <property type="match status" value="1"/>
</dbReference>
<dbReference type="SMART" id="SM00822">
    <property type="entry name" value="PKS_KR"/>
    <property type="match status" value="1"/>
</dbReference>
<dbReference type="EMBL" id="JACHMH010000001">
    <property type="protein sequence ID" value="MBB4678458.1"/>
    <property type="molecule type" value="Genomic_DNA"/>
</dbReference>
<dbReference type="InterPro" id="IPR049551">
    <property type="entry name" value="PKS_DH_C"/>
</dbReference>
<feature type="region of interest" description="C-terminal hotdog fold" evidence="4">
    <location>
        <begin position="1572"/>
        <end position="1713"/>
    </location>
</feature>
<protein>
    <submittedName>
        <fullName evidence="7">Enediyne polyketide synthase</fullName>
    </submittedName>
</protein>
<gene>
    <name evidence="7" type="ORF">HNR67_004576</name>
</gene>
<dbReference type="InterPro" id="IPR037143">
    <property type="entry name" value="4-PPantetheinyl_Trfase_dom_sf"/>
</dbReference>
<name>A0A7W7FVG2_9PSEU</name>
<dbReference type="InterPro" id="IPR014043">
    <property type="entry name" value="Acyl_transferase_dom"/>
</dbReference>
<feature type="domain" description="PKS/mFAS DH" evidence="6">
    <location>
        <begin position="1435"/>
        <end position="1713"/>
    </location>
</feature>
<dbReference type="InterPro" id="IPR016036">
    <property type="entry name" value="Malonyl_transacylase_ACP-bd"/>
</dbReference>
<dbReference type="InterPro" id="IPR014030">
    <property type="entry name" value="Ketoacyl_synth_N"/>
</dbReference>
<dbReference type="Pfam" id="PF02801">
    <property type="entry name" value="Ketoacyl-synt_C"/>
    <property type="match status" value="1"/>
</dbReference>
<dbReference type="Proteomes" id="UP000533598">
    <property type="component" value="Unassembled WGS sequence"/>
</dbReference>
<dbReference type="SUPFAM" id="SSF51735">
    <property type="entry name" value="NAD(P)-binding Rossmann-fold domains"/>
    <property type="match status" value="1"/>
</dbReference>
<dbReference type="InterPro" id="IPR016035">
    <property type="entry name" value="Acyl_Trfase/lysoPLipase"/>
</dbReference>
<dbReference type="Gene3D" id="3.10.129.110">
    <property type="entry name" value="Polyketide synthase dehydratase"/>
    <property type="match status" value="1"/>
</dbReference>
<dbReference type="Pfam" id="PF08659">
    <property type="entry name" value="KR"/>
    <property type="match status" value="1"/>
</dbReference>
<dbReference type="Gene3D" id="3.90.470.20">
    <property type="entry name" value="4'-phosphopantetheinyl transferase domain"/>
    <property type="match status" value="1"/>
</dbReference>
<dbReference type="InterPro" id="IPR050091">
    <property type="entry name" value="PKS_NRPS_Biosynth_Enz"/>
</dbReference>
<evidence type="ECO:0000313" key="7">
    <source>
        <dbReference type="EMBL" id="MBB4678458.1"/>
    </source>
</evidence>
<dbReference type="SUPFAM" id="SSF55048">
    <property type="entry name" value="Probable ACP-binding domain of malonyl-CoA ACP transacylase"/>
    <property type="match status" value="1"/>
</dbReference>
<evidence type="ECO:0000259" key="5">
    <source>
        <dbReference type="PROSITE" id="PS52004"/>
    </source>
</evidence>
<dbReference type="SMART" id="SM00826">
    <property type="entry name" value="PKS_DH"/>
    <property type="match status" value="1"/>
</dbReference>
<dbReference type="InterPro" id="IPR049552">
    <property type="entry name" value="PKS_DH_N"/>
</dbReference>
<evidence type="ECO:0000256" key="2">
    <source>
        <dbReference type="ARBA" id="ARBA00022553"/>
    </source>
</evidence>
<keyword evidence="2" id="KW-0597">Phosphoprotein</keyword>
<dbReference type="GO" id="GO:0005737">
    <property type="term" value="C:cytoplasm"/>
    <property type="evidence" value="ECO:0007669"/>
    <property type="project" value="TreeGrafter"/>
</dbReference>
<sequence>MPESIAVIGLGCRYPDADSPRELWENALAQHRSFRRIPPERLPLADYHNNDPTAPDKFYSPYAAVLADYAFDRLRHRVSGATYRAVDSTHWLAVDVAERALADAGFTELAVDPDRVGVVVGNTLTGEFSRTAALRLRWPYVRRRVDAVLRRGGWAAETRAELLGELETEYKAPFEPIGEESLAGGLSNTIAGRVCNTFDLHGGAWTVDAACASSLLAVINAAETLTRGDVDVMLAGGVDLSLDPFELVGFAKVGALAPRLMRVYDKDSEGFWPGEGCGFAVLAREEDAHRWGARVYAVLRGWGVSSDGRGSITRPEQRGQALAVRRAYARAGYGSDTVGLFEGHGTGTAVGDAIELATLTEARRGADPAASAAVIGSIKANIGHTKAAAGIAGLLKAIMAVHERTLPPITGCDTPHDLLTGPDPKLRVLREPEAWAPELLPRAGISAMGFGGVNTHLTLEGTPAPRRSVPMARQRVLARTPQNAEIIPFAAPDLRSLAEDIDRLRAQTDHLSFGSLRDLAILRCSTTRTGQPVRAAIVADTPFRLNDQLAQLRSFVDAGQTRIDAAAGVFFGQPRRIPRIGFLFPGQAAPVYLGGGVLRRRFEQLAELYPHAPGSAVGDRTDTALAQPSIVRAALAGVAALAELGIHADAVLGHSIGELAALCWAGATAPHSAVDLAAVRGRATAEHSATGGAMAELAATEDVVDRLVDDLPVTIAALNAPDRIVLAGPALAIEAACTRARARGFRATRLPVTHAFHSPLVAEVARRFATHLAGVAFEPVRPGLISTVLGGELPADTDLAAYLAGQVTSPVRFSTALHRLADRCDLLLEVGPGALLTGLATTQLAIPVLATDCGGENIRDFLGAVAAAHVHGAEVALDGLAAGRVQRTADPLRRPVFLANPCELVPDDLPGEAAPILLPTPRPAPQESTVDTESDPFTVVRALVAKHVELPVESLEPGHRMLADLRLNSITVAELAGLAARALGVAPPAVPTDLADASLTEFAEVLAQQPPADTDLDTPPPGVAPWVRTFGVHWQPVSAATRVPEIAWTVLAEDGDLLAPAFPDTAGTPGFLIHTRGARTHEAAHWLVQAVQQAIQSPAAHRIAILHHGEAGGLGRSLALEQPGRPVRLIEIPSAPSAHVLALAQAEAAQGHGFAERRIDQAGRLTEPVLYPHPPGRAPKAPPLTGSDVLLVPGGGRGIGAESTLALVADNEAAVAVLGRADPAEHPEVALTLDRLRAGGRRVRYLCADVTDADAVKHAIDEISTDLGPVTAVLHAAGANRPCGLARLDAAAISATLAPKLDGLRNILDAVEPGCLRLVIGYGSIIGRIGMAGQADYALANDWLGLEIAAAAARLPGCRFLNLDWSVWSEVGMGTRLGSVAALAGAGVDAMPPQTATRVLRELLATPAESTSVVVTGRFGFPPTINTGAGELPLTRFLERPRVHYPAVELVCDSDLTVPSDPYLADHALAGTCLLPGVLGLEAMAQAATGLRGGEVTGFTGVELTRPVTVPSDGGRVLRVAALHQPDGRVEVVVRADDTAYAVDHFRAHLTVAPELQPHQGIEPTPTAGPPVELDLGRDVYDRLLFHHDNLRRVRAYRELRARRCVVEIDARPGDTWFGEYQPQHLLLGDPGARDSFIHALQACVPHRRCLPERIDRITRHRPLSGRLVVDAVETGRGTDTITVDLVVRELSGAICETWTGLSLRAIGPLDTESPWPAALLGPYLERSLDDLLGLGRIGLGVATGDRAPAALAAAARAAGRDLDLRHRADGKPLAPGIDISLAHQGDLTLAVVGDHPLGCDLEAVRPRTRQAWTDLLGPDRLRVAEQLAEDLDTAATRLWCVTECARKVGRTPGIPTVHATADGWALFTVDGHRCATTLLRVGGIEDLVICAVLEPEEP</sequence>
<dbReference type="SUPFAM" id="SSF47336">
    <property type="entry name" value="ACP-like"/>
    <property type="match status" value="1"/>
</dbReference>
<keyword evidence="1" id="KW-0596">Phosphopantetheine</keyword>
<dbReference type="InterPro" id="IPR014031">
    <property type="entry name" value="Ketoacyl_synth_C"/>
</dbReference>
<dbReference type="GO" id="GO:0004315">
    <property type="term" value="F:3-oxoacyl-[acyl-carrier-protein] synthase activity"/>
    <property type="evidence" value="ECO:0007669"/>
    <property type="project" value="InterPro"/>
</dbReference>
<dbReference type="Gene3D" id="1.10.1200.10">
    <property type="entry name" value="ACP-like"/>
    <property type="match status" value="1"/>
</dbReference>
<dbReference type="Pfam" id="PF00109">
    <property type="entry name" value="ketoacyl-synt"/>
    <property type="match status" value="1"/>
</dbReference>
<dbReference type="GO" id="GO:0004312">
    <property type="term" value="F:fatty acid synthase activity"/>
    <property type="evidence" value="ECO:0007669"/>
    <property type="project" value="TreeGrafter"/>
</dbReference>
<dbReference type="CDD" id="cd00833">
    <property type="entry name" value="PKS"/>
    <property type="match status" value="1"/>
</dbReference>
<dbReference type="SMART" id="SM00827">
    <property type="entry name" value="PKS_AT"/>
    <property type="match status" value="1"/>
</dbReference>
<dbReference type="InterPro" id="IPR049900">
    <property type="entry name" value="PKS_mFAS_DH"/>
</dbReference>
<dbReference type="InterPro" id="IPR020807">
    <property type="entry name" value="PKS_DH"/>
</dbReference>
<comment type="caution">
    <text evidence="7">The sequence shown here is derived from an EMBL/GenBank/DDBJ whole genome shotgun (WGS) entry which is preliminary data.</text>
</comment>
<dbReference type="GO" id="GO:0071770">
    <property type="term" value="P:DIM/DIP cell wall layer assembly"/>
    <property type="evidence" value="ECO:0007669"/>
    <property type="project" value="TreeGrafter"/>
</dbReference>
<proteinExistence type="predicted"/>
<dbReference type="InterPro" id="IPR018201">
    <property type="entry name" value="Ketoacyl_synth_AS"/>
</dbReference>
<evidence type="ECO:0000256" key="1">
    <source>
        <dbReference type="ARBA" id="ARBA00022450"/>
    </source>
</evidence>
<evidence type="ECO:0000256" key="3">
    <source>
        <dbReference type="ARBA" id="ARBA00022679"/>
    </source>
</evidence>
<organism evidence="7 8">
    <name type="scientific">Crossiella cryophila</name>
    <dbReference type="NCBI Taxonomy" id="43355"/>
    <lineage>
        <taxon>Bacteria</taxon>
        <taxon>Bacillati</taxon>
        <taxon>Actinomycetota</taxon>
        <taxon>Actinomycetes</taxon>
        <taxon>Pseudonocardiales</taxon>
        <taxon>Pseudonocardiaceae</taxon>
        <taxon>Crossiella</taxon>
    </lineage>
</organism>
<keyword evidence="8" id="KW-1185">Reference proteome</keyword>
<feature type="active site" description="Proton acceptor; for dehydratase activity" evidence="4">
    <location>
        <position position="1467"/>
    </location>
</feature>
<dbReference type="PANTHER" id="PTHR43775">
    <property type="entry name" value="FATTY ACID SYNTHASE"/>
    <property type="match status" value="1"/>
</dbReference>
<evidence type="ECO:0000256" key="4">
    <source>
        <dbReference type="PROSITE-ProRule" id="PRU01363"/>
    </source>
</evidence>
<dbReference type="Pfam" id="PF00698">
    <property type="entry name" value="Acyl_transf_1"/>
    <property type="match status" value="1"/>
</dbReference>
<evidence type="ECO:0000313" key="8">
    <source>
        <dbReference type="Proteomes" id="UP000533598"/>
    </source>
</evidence>
<dbReference type="RefSeq" id="WP_185004289.1">
    <property type="nucleotide sequence ID" value="NZ_JACHMH010000001.1"/>
</dbReference>
<accession>A0A7W7FVG2</accession>
<dbReference type="InterPro" id="IPR013968">
    <property type="entry name" value="PKS_KR"/>
</dbReference>
<dbReference type="Pfam" id="PF21089">
    <property type="entry name" value="PKS_DH_N"/>
    <property type="match status" value="1"/>
</dbReference>
<dbReference type="SUPFAM" id="SSF52151">
    <property type="entry name" value="FabD/lysophospholipase-like"/>
    <property type="match status" value="1"/>
</dbReference>
<feature type="active site" description="Proton donor; for dehydratase activity" evidence="4">
    <location>
        <position position="1630"/>
    </location>
</feature>
<dbReference type="InterPro" id="IPR036291">
    <property type="entry name" value="NAD(P)-bd_dom_sf"/>
</dbReference>
<dbReference type="InterPro" id="IPR057326">
    <property type="entry name" value="KR_dom"/>
</dbReference>
<dbReference type="PROSITE" id="PS52004">
    <property type="entry name" value="KS3_2"/>
    <property type="match status" value="1"/>
</dbReference>
<dbReference type="PROSITE" id="PS52019">
    <property type="entry name" value="PKS_MFAS_DH"/>
    <property type="match status" value="1"/>
</dbReference>
<dbReference type="GO" id="GO:0000287">
    <property type="term" value="F:magnesium ion binding"/>
    <property type="evidence" value="ECO:0007669"/>
    <property type="project" value="InterPro"/>
</dbReference>
<dbReference type="Pfam" id="PF14765">
    <property type="entry name" value="PS-DH"/>
    <property type="match status" value="1"/>
</dbReference>
<dbReference type="Gene3D" id="3.40.47.10">
    <property type="match status" value="1"/>
</dbReference>
<dbReference type="PANTHER" id="PTHR43775:SF37">
    <property type="entry name" value="SI:DKEY-61P9.11"/>
    <property type="match status" value="1"/>
</dbReference>
<dbReference type="Gene3D" id="3.40.50.720">
    <property type="entry name" value="NAD(P)-binding Rossmann-like Domain"/>
    <property type="match status" value="1"/>
</dbReference>
<keyword evidence="3" id="KW-0808">Transferase</keyword>
<reference evidence="7 8" key="1">
    <citation type="submission" date="2020-08" db="EMBL/GenBank/DDBJ databases">
        <title>Sequencing the genomes of 1000 actinobacteria strains.</title>
        <authorList>
            <person name="Klenk H.-P."/>
        </authorList>
    </citation>
    <scope>NUCLEOTIDE SEQUENCE [LARGE SCALE GENOMIC DNA]</scope>
    <source>
        <strain evidence="7 8">DSM 44230</strain>
    </source>
</reference>
<dbReference type="CDD" id="cd08953">
    <property type="entry name" value="KR_2_SDR_x"/>
    <property type="match status" value="1"/>
</dbReference>
<dbReference type="InterPro" id="IPR036736">
    <property type="entry name" value="ACP-like_sf"/>
</dbReference>
<evidence type="ECO:0000259" key="6">
    <source>
        <dbReference type="PROSITE" id="PS52019"/>
    </source>
</evidence>
<dbReference type="PROSITE" id="PS00606">
    <property type="entry name" value="KS3_1"/>
    <property type="match status" value="1"/>
</dbReference>
<feature type="region of interest" description="N-terminal hotdog fold" evidence="4">
    <location>
        <begin position="1435"/>
        <end position="1557"/>
    </location>
</feature>
<dbReference type="GO" id="GO:0005886">
    <property type="term" value="C:plasma membrane"/>
    <property type="evidence" value="ECO:0007669"/>
    <property type="project" value="TreeGrafter"/>
</dbReference>
<dbReference type="InterPro" id="IPR020841">
    <property type="entry name" value="PKS_Beta-ketoAc_synthase_dom"/>
</dbReference>
<dbReference type="Gene3D" id="3.40.366.10">
    <property type="entry name" value="Malonyl-Coenzyme A Acyl Carrier Protein, domain 2"/>
    <property type="match status" value="1"/>
</dbReference>
<dbReference type="GO" id="GO:0006633">
    <property type="term" value="P:fatty acid biosynthetic process"/>
    <property type="evidence" value="ECO:0007669"/>
    <property type="project" value="InterPro"/>
</dbReference>